<dbReference type="RefSeq" id="XP_030991598.1">
    <property type="nucleotide sequence ID" value="XM_031143816.1"/>
</dbReference>
<dbReference type="InterPro" id="IPR011990">
    <property type="entry name" value="TPR-like_helical_dom_sf"/>
</dbReference>
<comment type="caution">
    <text evidence="2">The sequence shown here is derived from an EMBL/GenBank/DDBJ whole genome shotgun (WGS) entry which is preliminary data.</text>
</comment>
<evidence type="ECO:0000259" key="1">
    <source>
        <dbReference type="Pfam" id="PF00931"/>
    </source>
</evidence>
<evidence type="ECO:0000313" key="2">
    <source>
        <dbReference type="EMBL" id="TPX09887.1"/>
    </source>
</evidence>
<dbReference type="Gene3D" id="1.25.40.10">
    <property type="entry name" value="Tetratricopeptide repeat domain"/>
    <property type="match status" value="1"/>
</dbReference>
<dbReference type="Gene3D" id="3.40.50.300">
    <property type="entry name" value="P-loop containing nucleotide triphosphate hydrolases"/>
    <property type="match status" value="1"/>
</dbReference>
<dbReference type="GO" id="GO:0043531">
    <property type="term" value="F:ADP binding"/>
    <property type="evidence" value="ECO:0007669"/>
    <property type="project" value="InterPro"/>
</dbReference>
<dbReference type="InterPro" id="IPR027417">
    <property type="entry name" value="P-loop_NTPase"/>
</dbReference>
<sequence length="1179" mass="133942">MDPVTAVGLLASIIQIAGLVKGVGTRVVSFTKQTSDALGYLQAFENHANTIMLASETIKEHIEQSSQEFERIKPLVSQLLPTVLSHCRSVHEILSKYMPGDGDSTFKSVALAFRSFAKDHRLRDLMTSMNADATQLSMVLSCLGLKRNNKTEVSASWSHLHGRTIWTVPNRLVSHFVGQEDLLSRIAKALQPDEKAEPIQRIAVLQGMGGQGKTQLALRYCGLAKAATRYSGTFWIDSSNETSTRQSFEALADVLKSEEQSFQDADGRINYVKCLLAEWPEQWLMVFDNYDNPMDFKNLRDYMPTGNSGSILVTSRSAHTRRFTSDDTQFLEVDGMAEDDAVNLLYKSSRVTRDDTNIEYAKDIARRLGYLPLAIDQAGAYLLASDNSITFQHFLSHYEANQREILESTPAVWDYLHTGTLPGQEETTKSVFTTWELSMRLLQEQPHIGPAKSQMLTLLAYFDEADISEELFSSYHNGVVHHGGIPDWLSIFHERGSWSSVQFGKVMSEMKALSLVYSTTPPTKSSDEFWHVSLHPLVRDWALLRQCEETVAINSATSSAILAATFLGHWGTADDSNIFWDEVNDPNMECGWFSSTATLSLPFKAHARAWEERLAAAEMTHLGLFERRDPCENVASEIVLLKFQRESFSVYGMYPSICERLWRYCATHDKVLHWIKYQLGLFWIDCLVGRGLSEESIDFCREFVELWRGRQSATARKINYEACATLRLAERLLMLKTIRSVSEAETLLEQLEKDHGLLDPRTSYLARAILLMLSELLIYRGHQECFAKAASLRAIFAGIGKDGWTTEDRRRRLSMSQWLQVLRLDDFDNQIQLQNEWVAMAQERYGGADLRTRRAWMGLAKALYTWGNTEAFVDIHQRLLSEIRHTYPLNKKVLSWCLLELGEGMCDLERHGEGQKYLLESIEVTAQVVDGFQAPVCLDALACLSICHLECGQLDQARSLWDFMCKAGQGLLGFHGGLPQFADRAIRLSLVEETRPVAARIMDAGIYIFIEMTRHRQSRAQFNPEEDGSHIFEGYDVFVFDDAVLIWDEVGQWSGCELLLSRLILIAQLGSFAPYADLLDSALSEFARKKTTLVQSLAREIIRYVSTLATWIRDDAALRGRYSTWACETAREMFGEDDDLTKRCVETLENIKTWRTKTPSWIEKLSLRHFRKRLRNGEN</sequence>
<accession>A0A507AR16</accession>
<dbReference type="GeneID" id="41976356"/>
<reference evidence="2 3" key="1">
    <citation type="submission" date="2019-06" db="EMBL/GenBank/DDBJ databases">
        <title>Draft genome sequence of the filamentous fungus Phialemoniopsis curvata isolated from diesel fuel.</title>
        <authorList>
            <person name="Varaljay V.A."/>
            <person name="Lyon W.J."/>
            <person name="Crouch A.L."/>
            <person name="Drake C.E."/>
            <person name="Hollomon J.M."/>
            <person name="Nadeau L.J."/>
            <person name="Nunn H.S."/>
            <person name="Stevenson B.S."/>
            <person name="Bojanowski C.L."/>
            <person name="Crookes-Goodson W.J."/>
        </authorList>
    </citation>
    <scope>NUCLEOTIDE SEQUENCE [LARGE SCALE GENOMIC DNA]</scope>
    <source>
        <strain evidence="2 3">D216</strain>
    </source>
</reference>
<keyword evidence="3" id="KW-1185">Reference proteome</keyword>
<dbReference type="STRING" id="1093900.A0A507AR16"/>
<dbReference type="Pfam" id="PF00931">
    <property type="entry name" value="NB-ARC"/>
    <property type="match status" value="1"/>
</dbReference>
<dbReference type="PANTHER" id="PTHR35205:SF1">
    <property type="entry name" value="ZU5 DOMAIN-CONTAINING PROTEIN"/>
    <property type="match status" value="1"/>
</dbReference>
<dbReference type="InterPro" id="IPR002182">
    <property type="entry name" value="NB-ARC"/>
</dbReference>
<dbReference type="InParanoid" id="A0A507AR16"/>
<dbReference type="OrthoDB" id="5986190at2759"/>
<dbReference type="PANTHER" id="PTHR35205">
    <property type="entry name" value="NB-ARC AND TPR DOMAIN PROTEIN"/>
    <property type="match status" value="1"/>
</dbReference>
<proteinExistence type="predicted"/>
<protein>
    <recommendedName>
        <fullName evidence="1">NB-ARC domain-containing protein</fullName>
    </recommendedName>
</protein>
<dbReference type="SUPFAM" id="SSF52540">
    <property type="entry name" value="P-loop containing nucleoside triphosphate hydrolases"/>
    <property type="match status" value="1"/>
</dbReference>
<dbReference type="EMBL" id="SKBQ01000061">
    <property type="protein sequence ID" value="TPX09887.1"/>
    <property type="molecule type" value="Genomic_DNA"/>
</dbReference>
<gene>
    <name evidence="2" type="ORF">E0L32_008909</name>
</gene>
<name>A0A507AR16_9PEZI</name>
<dbReference type="Proteomes" id="UP000319257">
    <property type="component" value="Unassembled WGS sequence"/>
</dbReference>
<dbReference type="SUPFAM" id="SSF48452">
    <property type="entry name" value="TPR-like"/>
    <property type="match status" value="1"/>
</dbReference>
<dbReference type="AlphaFoldDB" id="A0A507AR16"/>
<evidence type="ECO:0000313" key="3">
    <source>
        <dbReference type="Proteomes" id="UP000319257"/>
    </source>
</evidence>
<feature type="domain" description="NB-ARC" evidence="1">
    <location>
        <begin position="180"/>
        <end position="348"/>
    </location>
</feature>
<organism evidence="2 3">
    <name type="scientific">Thyridium curvatum</name>
    <dbReference type="NCBI Taxonomy" id="1093900"/>
    <lineage>
        <taxon>Eukaryota</taxon>
        <taxon>Fungi</taxon>
        <taxon>Dikarya</taxon>
        <taxon>Ascomycota</taxon>
        <taxon>Pezizomycotina</taxon>
        <taxon>Sordariomycetes</taxon>
        <taxon>Sordariomycetidae</taxon>
        <taxon>Thyridiales</taxon>
        <taxon>Thyridiaceae</taxon>
        <taxon>Thyridium</taxon>
    </lineage>
</organism>